<keyword evidence="3" id="KW-1185">Reference proteome</keyword>
<feature type="compositionally biased region" description="Basic and acidic residues" evidence="1">
    <location>
        <begin position="335"/>
        <end position="346"/>
    </location>
</feature>
<dbReference type="AlphaFoldDB" id="A0A2V3IRG4"/>
<sequence length="487" mass="52818">MTTFSRKWPAGLDAVPLNPPLPTLIPADHVLRHLRTLLFGATQNGEHLTTLVGRQSVAPGTVHPSPLATESHTSNAVSLVIDGFAHTLSPNTVPIPVYAQLTDEPPVVKYLPPGDTTLTAFPIAALCRMSGTDLEVTFSVRVQDIEFHSFEEQPLSTSDVKLSENSLSILLRTEPCDKHGLLEQRSTTSLSVQPVRLRDTTGITRVAGAWCAGDSSEYLSALAALGRHLARRRNRRIALSSPTASIPTVAKVLVLRFDNSAIWTRWLYILVKPTTTKWFSVCFGNAAPSIPLAFEPSQPLETSGTPARERRARDTHRRHKSRYHAGSGQGVKTRSRGDAADRRRTSGEGSTLADSTGAGTASAFATARRKSSKNSTLSSSDDMEKEEAFMTERMRELKYEDDGTETVGTNCQDAGTSAPVRIRDVAISDEDTTRLSGEGTTGFGSVSRSNGSSTLHGAYSEDEATLTDLCRKYLNVDYDEAVSKGLY</sequence>
<feature type="compositionally biased region" description="Polar residues" evidence="1">
    <location>
        <begin position="443"/>
        <end position="454"/>
    </location>
</feature>
<protein>
    <submittedName>
        <fullName evidence="2">Uncharacterized protein</fullName>
    </submittedName>
</protein>
<feature type="region of interest" description="Disordered" evidence="1">
    <location>
        <begin position="433"/>
        <end position="454"/>
    </location>
</feature>
<name>A0A2V3IRG4_9FLOR</name>
<evidence type="ECO:0000313" key="3">
    <source>
        <dbReference type="Proteomes" id="UP000247409"/>
    </source>
</evidence>
<reference evidence="2 3" key="1">
    <citation type="journal article" date="2018" name="Mol. Biol. Evol.">
        <title>Analysis of the draft genome of the red seaweed Gracilariopsis chorda provides insights into genome size evolution in Rhodophyta.</title>
        <authorList>
            <person name="Lee J."/>
            <person name="Yang E.C."/>
            <person name="Graf L."/>
            <person name="Yang J.H."/>
            <person name="Qiu H."/>
            <person name="Zel Zion U."/>
            <person name="Chan C.X."/>
            <person name="Stephens T.G."/>
            <person name="Weber A.P.M."/>
            <person name="Boo G.H."/>
            <person name="Boo S.M."/>
            <person name="Kim K.M."/>
            <person name="Shin Y."/>
            <person name="Jung M."/>
            <person name="Lee S.J."/>
            <person name="Yim H.S."/>
            <person name="Lee J.H."/>
            <person name="Bhattacharya D."/>
            <person name="Yoon H.S."/>
        </authorList>
    </citation>
    <scope>NUCLEOTIDE SEQUENCE [LARGE SCALE GENOMIC DNA]</scope>
    <source>
        <strain evidence="2 3">SKKU-2015</strain>
        <tissue evidence="2">Whole body</tissue>
    </source>
</reference>
<proteinExistence type="predicted"/>
<feature type="compositionally biased region" description="Low complexity" evidence="1">
    <location>
        <begin position="349"/>
        <end position="366"/>
    </location>
</feature>
<gene>
    <name evidence="2" type="ORF">BWQ96_05569</name>
</gene>
<evidence type="ECO:0000313" key="2">
    <source>
        <dbReference type="EMBL" id="PXF44712.1"/>
    </source>
</evidence>
<dbReference type="OrthoDB" id="10495727at2759"/>
<dbReference type="Proteomes" id="UP000247409">
    <property type="component" value="Unassembled WGS sequence"/>
</dbReference>
<accession>A0A2V3IRG4</accession>
<organism evidence="2 3">
    <name type="scientific">Gracilariopsis chorda</name>
    <dbReference type="NCBI Taxonomy" id="448386"/>
    <lineage>
        <taxon>Eukaryota</taxon>
        <taxon>Rhodophyta</taxon>
        <taxon>Florideophyceae</taxon>
        <taxon>Rhodymeniophycidae</taxon>
        <taxon>Gracilariales</taxon>
        <taxon>Gracilariaceae</taxon>
        <taxon>Gracilariopsis</taxon>
    </lineage>
</organism>
<feature type="region of interest" description="Disordered" evidence="1">
    <location>
        <begin position="293"/>
        <end position="387"/>
    </location>
</feature>
<dbReference type="EMBL" id="NBIV01000083">
    <property type="protein sequence ID" value="PXF44712.1"/>
    <property type="molecule type" value="Genomic_DNA"/>
</dbReference>
<feature type="compositionally biased region" description="Basic residues" evidence="1">
    <location>
        <begin position="313"/>
        <end position="323"/>
    </location>
</feature>
<evidence type="ECO:0000256" key="1">
    <source>
        <dbReference type="SAM" id="MobiDB-lite"/>
    </source>
</evidence>
<comment type="caution">
    <text evidence="2">The sequence shown here is derived from an EMBL/GenBank/DDBJ whole genome shotgun (WGS) entry which is preliminary data.</text>
</comment>